<evidence type="ECO:0000256" key="9">
    <source>
        <dbReference type="ARBA" id="ARBA00023136"/>
    </source>
</evidence>
<keyword evidence="3" id="KW-0134">Cell wall</keyword>
<evidence type="ECO:0000256" key="5">
    <source>
        <dbReference type="ARBA" id="ARBA00022622"/>
    </source>
</evidence>
<feature type="chain" id="PRO_5004285251" evidence="14">
    <location>
        <begin position="17"/>
        <end position="963"/>
    </location>
</feature>
<evidence type="ECO:0000256" key="10">
    <source>
        <dbReference type="ARBA" id="ARBA00023157"/>
    </source>
</evidence>
<dbReference type="InterPro" id="IPR024672">
    <property type="entry name" value="Agglutinin-like_N"/>
</dbReference>
<accession>Q74Z79</accession>
<evidence type="ECO:0000256" key="2">
    <source>
        <dbReference type="ARBA" id="ARBA00004589"/>
    </source>
</evidence>
<name>Q74Z79_EREGS</name>
<dbReference type="eggNOG" id="ENOG502RGCG">
    <property type="taxonomic scope" value="Eukaryota"/>
</dbReference>
<evidence type="ECO:0000256" key="4">
    <source>
        <dbReference type="ARBA" id="ARBA00022525"/>
    </source>
</evidence>
<feature type="region of interest" description="Disordered" evidence="13">
    <location>
        <begin position="393"/>
        <end position="417"/>
    </location>
</feature>
<feature type="region of interest" description="Disordered" evidence="13">
    <location>
        <begin position="447"/>
        <end position="589"/>
    </location>
</feature>
<dbReference type="GO" id="GO:0030448">
    <property type="term" value="P:hyphal growth"/>
    <property type="evidence" value="ECO:0000318"/>
    <property type="project" value="GO_Central"/>
</dbReference>
<evidence type="ECO:0000256" key="6">
    <source>
        <dbReference type="ARBA" id="ARBA00022729"/>
    </source>
</evidence>
<keyword evidence="9" id="KW-0472">Membrane</keyword>
<evidence type="ECO:0000259" key="15">
    <source>
        <dbReference type="SMART" id="SM01056"/>
    </source>
</evidence>
<feature type="compositionally biased region" description="Polar residues" evidence="13">
    <location>
        <begin position="393"/>
        <end position="402"/>
    </location>
</feature>
<dbReference type="InterPro" id="IPR043063">
    <property type="entry name" value="Agglutinin-like_N_N2"/>
</dbReference>
<gene>
    <name evidence="16" type="ORF">AGOS_AGR327C</name>
</gene>
<keyword evidence="4" id="KW-0964">Secreted</keyword>
<evidence type="ECO:0000256" key="14">
    <source>
        <dbReference type="SAM" id="SignalP"/>
    </source>
</evidence>
<feature type="compositionally biased region" description="Polar residues" evidence="13">
    <location>
        <begin position="546"/>
        <end position="565"/>
    </location>
</feature>
<dbReference type="SMART" id="SM01056">
    <property type="entry name" value="Candida_ALS_N"/>
    <property type="match status" value="1"/>
</dbReference>
<keyword evidence="11" id="KW-0325">Glycoprotein</keyword>
<dbReference type="GeneID" id="4623296"/>
<dbReference type="GO" id="GO:0098552">
    <property type="term" value="C:side of membrane"/>
    <property type="evidence" value="ECO:0007669"/>
    <property type="project" value="UniProtKB-KW"/>
</dbReference>
<dbReference type="InterPro" id="IPR033504">
    <property type="entry name" value="ALS"/>
</dbReference>
<feature type="compositionally biased region" description="Low complexity" evidence="13">
    <location>
        <begin position="447"/>
        <end position="463"/>
    </location>
</feature>
<dbReference type="PANTHER" id="PTHR33793:SF2">
    <property type="entry name" value="AGGLUTININ-LIKE PROTEIN 6"/>
    <property type="match status" value="1"/>
</dbReference>
<dbReference type="GO" id="GO:0098609">
    <property type="term" value="P:cell-cell adhesion"/>
    <property type="evidence" value="ECO:0000318"/>
    <property type="project" value="GO_Central"/>
</dbReference>
<evidence type="ECO:0000256" key="12">
    <source>
        <dbReference type="ARBA" id="ARBA00023288"/>
    </source>
</evidence>
<keyword evidence="8" id="KW-0130">Cell adhesion</keyword>
<keyword evidence="7" id="KW-0677">Repeat</keyword>
<dbReference type="PANTHER" id="PTHR33793">
    <property type="entry name" value="ALPHA-AGGLUTININ"/>
    <property type="match status" value="1"/>
</dbReference>
<reference evidence="16 17" key="1">
    <citation type="journal article" date="2004" name="Science">
        <title>The Ashbya gossypii genome as a tool for mapping the ancient Saccharomyces cerevisiae genome.</title>
        <authorList>
            <person name="Dietrich F.S."/>
            <person name="Voegeli S."/>
            <person name="Brachat S."/>
            <person name="Lerch A."/>
            <person name="Gates K."/>
            <person name="Steiner S."/>
            <person name="Mohr C."/>
            <person name="Pohlmann R."/>
            <person name="Luedi P."/>
            <person name="Choi S."/>
            <person name="Wing R.A."/>
            <person name="Flavier A."/>
            <person name="Gaffney T.D."/>
            <person name="Philippsen P."/>
        </authorList>
    </citation>
    <scope>NUCLEOTIDE SEQUENCE [LARGE SCALE GENOMIC DNA]</scope>
    <source>
        <strain evidence="17">ATCC 10895 / CBS 109.51 / FGSC 9923 / NRRL Y-1056</strain>
    </source>
</reference>
<dbReference type="AlphaFoldDB" id="Q74Z79"/>
<proteinExistence type="predicted"/>
<dbReference type="KEGG" id="ago:AGOS_AGR327C"/>
<feature type="region of interest" description="Disordered" evidence="13">
    <location>
        <begin position="746"/>
        <end position="886"/>
    </location>
</feature>
<dbReference type="InterPro" id="IPR008966">
    <property type="entry name" value="Adhesion_dom_sf"/>
</dbReference>
<feature type="compositionally biased region" description="Low complexity" evidence="13">
    <location>
        <begin position="406"/>
        <end position="417"/>
    </location>
</feature>
<feature type="compositionally biased region" description="Polar residues" evidence="13">
    <location>
        <begin position="789"/>
        <end position="874"/>
    </location>
</feature>
<keyword evidence="6 14" id="KW-0732">Signal</keyword>
<dbReference type="GO" id="GO:1903561">
    <property type="term" value="C:extracellular vesicle"/>
    <property type="evidence" value="ECO:0000318"/>
    <property type="project" value="GO_Central"/>
</dbReference>
<feature type="domain" description="Agglutinin-like protein N-terminal" evidence="15">
    <location>
        <begin position="49"/>
        <end position="294"/>
    </location>
</feature>
<keyword evidence="5" id="KW-0336">GPI-anchor</keyword>
<evidence type="ECO:0000313" key="16">
    <source>
        <dbReference type="EMBL" id="AAS54817.3"/>
    </source>
</evidence>
<reference evidence="17" key="2">
    <citation type="journal article" date="2013" name="G3 (Bethesda)">
        <title>Genomes of Ashbya fungi isolated from insects reveal four mating-type loci, numerous translocations, lack of transposons, and distinct gene duplications.</title>
        <authorList>
            <person name="Dietrich F.S."/>
            <person name="Voegeli S."/>
            <person name="Kuo S."/>
            <person name="Philippsen P."/>
        </authorList>
    </citation>
    <scope>GENOME REANNOTATION</scope>
    <source>
        <strain evidence="17">ATCC 10895 / CBS 109.51 / FGSC 9923 / NRRL Y-1056</strain>
    </source>
</reference>
<organism evidence="16 17">
    <name type="scientific">Eremothecium gossypii (strain ATCC 10895 / CBS 109.51 / FGSC 9923 / NRRL Y-1056)</name>
    <name type="common">Yeast</name>
    <name type="synonym">Ashbya gossypii</name>
    <dbReference type="NCBI Taxonomy" id="284811"/>
    <lineage>
        <taxon>Eukaryota</taxon>
        <taxon>Fungi</taxon>
        <taxon>Dikarya</taxon>
        <taxon>Ascomycota</taxon>
        <taxon>Saccharomycotina</taxon>
        <taxon>Saccharomycetes</taxon>
        <taxon>Saccharomycetales</taxon>
        <taxon>Saccharomycetaceae</taxon>
        <taxon>Eremothecium</taxon>
    </lineage>
</organism>
<evidence type="ECO:0000313" key="17">
    <source>
        <dbReference type="Proteomes" id="UP000000591"/>
    </source>
</evidence>
<dbReference type="OrthoDB" id="3981162at2759"/>
<feature type="compositionally biased region" description="Low complexity" evidence="13">
    <location>
        <begin position="488"/>
        <end position="545"/>
    </location>
</feature>
<dbReference type="InParanoid" id="Q74Z79"/>
<evidence type="ECO:0000256" key="7">
    <source>
        <dbReference type="ARBA" id="ARBA00022737"/>
    </source>
</evidence>
<dbReference type="InterPro" id="IPR011252">
    <property type="entry name" value="Fibrogen-bd_dom1"/>
</dbReference>
<feature type="compositionally biased region" description="Polar residues" evidence="13">
    <location>
        <begin position="746"/>
        <end position="765"/>
    </location>
</feature>
<evidence type="ECO:0000256" key="13">
    <source>
        <dbReference type="SAM" id="MobiDB-lite"/>
    </source>
</evidence>
<feature type="compositionally biased region" description="Polar residues" evidence="13">
    <location>
        <begin position="576"/>
        <end position="588"/>
    </location>
</feature>
<dbReference type="GO" id="GO:0030446">
    <property type="term" value="C:hyphal cell wall"/>
    <property type="evidence" value="ECO:0000318"/>
    <property type="project" value="GO_Central"/>
</dbReference>
<sequence length="963" mass="101735">MKYIALLLIMLSCCAAADTITGISFSELNIEAVTGSQKYPHQGWTAKFDYHIEDASKINPTDYFTIAMPSVYKIKFDNNQNQFHVGLHGKDIFKCYALQQAAYIHEDTVLKCEALGDMSEHKKIDGTISLTLVFSDGGSIFAHEYKNAARFRAGANEVSFDGKLKGKFEAESVQHTDGFYYSGKTSTYNSLELYYLGFNCPSGYALNSSHEIEYDKSHPIDCSKLQVFKSKRFNDWLLPLDYETLEEPIECTGNMVKIVQGELGPGYRVWANVLQSLDAETVTISNTIHFDYTCTDTNAGTTYTTTTKHTPVVVITEGIFTGTASEPPVAPHKIVTKTVCTQCPTSEVSSIPSKHKPSYVTLTKTECTLCSGQASTISTQPSVSTSPQIETECTSKYPSNVDNKSKSPSVTKSTTISSNTQIPILTTFSSTITPTTKSTYNTAVTISSRPTSSSTITSTTESTYNTAATKSSNQASSPSSTEPSTYNTAVTKSSSKAPSPSSTEPSTTRASFASNGPSSIGISSKGSHSSTNSTFTTANNPSTPTVHTSGAETSPSTTYHSNTYRPVSEKKVSTIDARSTSVLPHSENTQNTTTVLTTICEGGCSLQPTTSVNLGSASRPIAITEKSSSATVITTKTTKTSFDSVVPSHAASTHEVPSVQTSVTTSSILRNSTLTLTVQTCKTDCNAAISSSIDMQAHTIISPNSSVPSMLSIKTSGSLVITQPTGPTHAIDSTPRSSSTKITVAPEVSSSITNPGQVGSSNSGATPIPSISTPHHSSPVVDSAGSGCTGTTMLTGINQQHTGNASTISNPTISPTGNSLPKPTNQPQSSHECNSSSPLVISSLEHQASTKTVSESLSSTPQISSSHTTSQTPEHVTVIPGGKTTSPVLPSTAERTVAFSSLRASEVTESLPTPKANIPAASLSSATSINSTHAPIVFHGAAAEHQVGPLSRLVLLVVPYLFL</sequence>
<dbReference type="GO" id="GO:0030445">
    <property type="term" value="C:yeast-form cell wall"/>
    <property type="evidence" value="ECO:0000318"/>
    <property type="project" value="GO_Central"/>
</dbReference>
<evidence type="ECO:0000256" key="11">
    <source>
        <dbReference type="ARBA" id="ARBA00023180"/>
    </source>
</evidence>
<keyword evidence="10" id="KW-1015">Disulfide bond</keyword>
<feature type="compositionally biased region" description="Low complexity" evidence="13">
    <location>
        <begin position="766"/>
        <end position="779"/>
    </location>
</feature>
<comment type="subcellular location">
    <subcellularLocation>
        <location evidence="2">Membrane</location>
        <topology evidence="2">Lipid-anchor</topology>
        <topology evidence="2">GPI-anchor</topology>
    </subcellularLocation>
    <subcellularLocation>
        <location evidence="1">Secreted</location>
        <location evidence="1">Cell wall</location>
    </subcellularLocation>
</comment>
<dbReference type="Pfam" id="PF11766">
    <property type="entry name" value="Candida_ALS_N"/>
    <property type="match status" value="1"/>
</dbReference>
<dbReference type="GO" id="GO:0009986">
    <property type="term" value="C:cell surface"/>
    <property type="evidence" value="ECO:0000318"/>
    <property type="project" value="GO_Central"/>
</dbReference>
<dbReference type="EMBL" id="AE016820">
    <property type="protein sequence ID" value="AAS54817.3"/>
    <property type="molecule type" value="Genomic_DNA"/>
</dbReference>
<protein>
    <submittedName>
        <fullName evidence="16">AGR327Cp</fullName>
    </submittedName>
</protein>
<dbReference type="Gene3D" id="2.60.40.2430">
    <property type="entry name" value="Agglutinin-like protein, N-terminal domain, N2 subdomain"/>
    <property type="match status" value="1"/>
</dbReference>
<feature type="signal peptide" evidence="14">
    <location>
        <begin position="1"/>
        <end position="16"/>
    </location>
</feature>
<evidence type="ECO:0000256" key="3">
    <source>
        <dbReference type="ARBA" id="ARBA00022512"/>
    </source>
</evidence>
<evidence type="ECO:0000256" key="8">
    <source>
        <dbReference type="ARBA" id="ARBA00022889"/>
    </source>
</evidence>
<dbReference type="RefSeq" id="NP_986993.3">
    <property type="nucleotide sequence ID" value="NM_212055.3"/>
</dbReference>
<dbReference type="Proteomes" id="UP000000591">
    <property type="component" value="Chromosome VII"/>
</dbReference>
<dbReference type="Gene3D" id="2.60.40.1280">
    <property type="match status" value="1"/>
</dbReference>
<keyword evidence="17" id="KW-1185">Reference proteome</keyword>
<feature type="compositionally biased region" description="Polar residues" evidence="13">
    <location>
        <begin position="464"/>
        <end position="487"/>
    </location>
</feature>
<dbReference type="SUPFAM" id="SSF49401">
    <property type="entry name" value="Bacterial adhesins"/>
    <property type="match status" value="1"/>
</dbReference>
<keyword evidence="12" id="KW-0449">Lipoprotein</keyword>
<dbReference type="STRING" id="284811.Q74Z79"/>
<evidence type="ECO:0000256" key="1">
    <source>
        <dbReference type="ARBA" id="ARBA00004191"/>
    </source>
</evidence>